<gene>
    <name evidence="14" type="ORF">EAI_17066</name>
</gene>
<keyword evidence="10 12" id="KW-0739">Sodium transport</keyword>
<evidence type="ECO:0000256" key="6">
    <source>
        <dbReference type="ARBA" id="ARBA00022989"/>
    </source>
</evidence>
<dbReference type="PRINTS" id="PR01078">
    <property type="entry name" value="AMINACHANNEL"/>
</dbReference>
<dbReference type="InterPro" id="IPR001873">
    <property type="entry name" value="ENaC"/>
</dbReference>
<dbReference type="Gene3D" id="2.60.470.10">
    <property type="entry name" value="Acid-sensing ion channels like domains"/>
    <property type="match status" value="1"/>
</dbReference>
<keyword evidence="15" id="KW-1185">Reference proteome</keyword>
<dbReference type="Proteomes" id="UP000008237">
    <property type="component" value="Unassembled WGS sequence"/>
</dbReference>
<feature type="transmembrane region" description="Helical" evidence="13">
    <location>
        <begin position="62"/>
        <end position="83"/>
    </location>
</feature>
<evidence type="ECO:0000313" key="14">
    <source>
        <dbReference type="EMBL" id="EFN83252.1"/>
    </source>
</evidence>
<feature type="transmembrane region" description="Helical" evidence="13">
    <location>
        <begin position="482"/>
        <end position="506"/>
    </location>
</feature>
<comment type="similarity">
    <text evidence="2 12">Belongs to the amiloride-sensitive sodium channel (TC 1.A.6) family.</text>
</comment>
<dbReference type="GO" id="GO:0015280">
    <property type="term" value="F:ligand-gated sodium channel activity"/>
    <property type="evidence" value="ECO:0007669"/>
    <property type="project" value="TreeGrafter"/>
</dbReference>
<dbReference type="InterPro" id="IPR020903">
    <property type="entry name" value="ENaC_CS"/>
</dbReference>
<name>E2BM03_HARSA</name>
<keyword evidence="8 12" id="KW-0406">Ion transport</keyword>
<evidence type="ECO:0000256" key="3">
    <source>
        <dbReference type="ARBA" id="ARBA00022448"/>
    </source>
</evidence>
<organism evidence="15">
    <name type="scientific">Harpegnathos saltator</name>
    <name type="common">Jerdon's jumping ant</name>
    <dbReference type="NCBI Taxonomy" id="610380"/>
    <lineage>
        <taxon>Eukaryota</taxon>
        <taxon>Metazoa</taxon>
        <taxon>Ecdysozoa</taxon>
        <taxon>Arthropoda</taxon>
        <taxon>Hexapoda</taxon>
        <taxon>Insecta</taxon>
        <taxon>Pterygota</taxon>
        <taxon>Neoptera</taxon>
        <taxon>Endopterygota</taxon>
        <taxon>Hymenoptera</taxon>
        <taxon>Apocrita</taxon>
        <taxon>Aculeata</taxon>
        <taxon>Formicoidea</taxon>
        <taxon>Formicidae</taxon>
        <taxon>Ponerinae</taxon>
        <taxon>Ponerini</taxon>
        <taxon>Harpegnathos</taxon>
    </lineage>
</organism>
<dbReference type="EMBL" id="GL449100">
    <property type="protein sequence ID" value="EFN83252.1"/>
    <property type="molecule type" value="Genomic_DNA"/>
</dbReference>
<evidence type="ECO:0000256" key="13">
    <source>
        <dbReference type="SAM" id="Phobius"/>
    </source>
</evidence>
<proteinExistence type="inferred from homology"/>
<evidence type="ECO:0000256" key="8">
    <source>
        <dbReference type="ARBA" id="ARBA00023065"/>
    </source>
</evidence>
<dbReference type="InParanoid" id="E2BM03"/>
<evidence type="ECO:0000256" key="11">
    <source>
        <dbReference type="ARBA" id="ARBA00023303"/>
    </source>
</evidence>
<dbReference type="PANTHER" id="PTHR11690:SF237">
    <property type="entry name" value="PICKPOCKET 16-RELATED"/>
    <property type="match status" value="1"/>
</dbReference>
<evidence type="ECO:0000256" key="9">
    <source>
        <dbReference type="ARBA" id="ARBA00023136"/>
    </source>
</evidence>
<dbReference type="OMA" id="CCAFNYH"/>
<dbReference type="PANTHER" id="PTHR11690">
    <property type="entry name" value="AMILORIDE-SENSITIVE SODIUM CHANNEL-RELATED"/>
    <property type="match status" value="1"/>
</dbReference>
<dbReference type="Gene3D" id="1.10.287.770">
    <property type="entry name" value="YojJ-like"/>
    <property type="match status" value="1"/>
</dbReference>
<evidence type="ECO:0000256" key="1">
    <source>
        <dbReference type="ARBA" id="ARBA00004141"/>
    </source>
</evidence>
<accession>E2BM03</accession>
<dbReference type="Pfam" id="PF00858">
    <property type="entry name" value="ASC"/>
    <property type="match status" value="1"/>
</dbReference>
<evidence type="ECO:0000313" key="15">
    <source>
        <dbReference type="Proteomes" id="UP000008237"/>
    </source>
</evidence>
<dbReference type="FunCoup" id="E2BM03">
    <property type="interactions" value="25"/>
</dbReference>
<dbReference type="AlphaFoldDB" id="E2BM03"/>
<keyword evidence="7" id="KW-0915">Sodium</keyword>
<evidence type="ECO:0000256" key="2">
    <source>
        <dbReference type="ARBA" id="ARBA00007193"/>
    </source>
</evidence>
<keyword evidence="5 12" id="KW-0812">Transmembrane</keyword>
<evidence type="ECO:0000256" key="10">
    <source>
        <dbReference type="ARBA" id="ARBA00023201"/>
    </source>
</evidence>
<keyword evidence="9 13" id="KW-0472">Membrane</keyword>
<keyword evidence="6 13" id="KW-1133">Transmembrane helix</keyword>
<dbReference type="PROSITE" id="PS01206">
    <property type="entry name" value="ASC"/>
    <property type="match status" value="1"/>
</dbReference>
<dbReference type="OrthoDB" id="6021021at2759"/>
<dbReference type="GO" id="GO:0005886">
    <property type="term" value="C:plasma membrane"/>
    <property type="evidence" value="ECO:0007669"/>
    <property type="project" value="TreeGrafter"/>
</dbReference>
<comment type="subcellular location">
    <subcellularLocation>
        <location evidence="1">Membrane</location>
        <topology evidence="1">Multi-pass membrane protein</topology>
    </subcellularLocation>
</comment>
<sequence length="569" mass="63980">MRIHSGGKGAGRLEDLKRGYHKCLTFNIKKYLSGWFYVYCKNTTLHGFRYITAAGSTILESALWSVVCTFSVTFCVVLMLRLWQNYSRNPIATTIDTSNLIWDLPFPAVTLCNNNKIYRPHAEMIAKQLQMNGIAVNETELFFSSLLRLVRPDKVLINDTTATHILDILGMTVETLMSKLMHPCSALLVRCGWLGQLYNCSKIFKTVKSKDGFCCGFNFHYGLSKSGRYKDESVQPEVHDDSTDFNVTLEYLPGVHKILKAPGSGRDLGLTIAVNIDRHNYKYSVRPYVGASIFIHDAIDFPDIGAHHAIVSPSHIVAIPVSGTSIKSMHSMRNLPLEKRLCYFDNEVPGESHYSFQSCVSQCIAEHLQDKCGCLPFYYPETHVGIRTCYLTDVDCILAHRGKGNSGKDILVKGACRKCLPQCTDIMYAIDMEDIKMDAVGYESELTRGLDLNNISLAYVFFADISYVEYRKESILGWDGLLASFGGIFGLCLGGSMMSVIELVYLSVREFFKLRKTQGQSRGNLPPATDVFLSNPAEKTQLQKRPLNHREFIDKRVYVISGINKSLQK</sequence>
<evidence type="ECO:0000256" key="12">
    <source>
        <dbReference type="RuleBase" id="RU000679"/>
    </source>
</evidence>
<keyword evidence="4 12" id="KW-0894">Sodium channel</keyword>
<keyword evidence="3 12" id="KW-0813">Transport</keyword>
<evidence type="ECO:0000256" key="5">
    <source>
        <dbReference type="ARBA" id="ARBA00022692"/>
    </source>
</evidence>
<reference evidence="14 15" key="1">
    <citation type="journal article" date="2010" name="Science">
        <title>Genomic comparison of the ants Camponotus floridanus and Harpegnathos saltator.</title>
        <authorList>
            <person name="Bonasio R."/>
            <person name="Zhang G."/>
            <person name="Ye C."/>
            <person name="Mutti N.S."/>
            <person name="Fang X."/>
            <person name="Qin N."/>
            <person name="Donahue G."/>
            <person name="Yang P."/>
            <person name="Li Q."/>
            <person name="Li C."/>
            <person name="Zhang P."/>
            <person name="Huang Z."/>
            <person name="Berger S.L."/>
            <person name="Reinberg D."/>
            <person name="Wang J."/>
            <person name="Liebig J."/>
        </authorList>
    </citation>
    <scope>NUCLEOTIDE SEQUENCE [LARGE SCALE GENOMIC DNA]</scope>
    <source>
        <strain evidence="14 15">R22 G/1</strain>
    </source>
</reference>
<evidence type="ECO:0000256" key="7">
    <source>
        <dbReference type="ARBA" id="ARBA00023053"/>
    </source>
</evidence>
<keyword evidence="11 12" id="KW-0407">Ion channel</keyword>
<evidence type="ECO:0000256" key="4">
    <source>
        <dbReference type="ARBA" id="ARBA00022461"/>
    </source>
</evidence>
<protein>
    <submittedName>
        <fullName evidence="14">Sodium channel protein Nach</fullName>
    </submittedName>
</protein>